<evidence type="ECO:0000313" key="3">
    <source>
        <dbReference type="EMBL" id="PTW46347.1"/>
    </source>
</evidence>
<dbReference type="EMBL" id="QAYE01000005">
    <property type="protein sequence ID" value="PTW46347.1"/>
    <property type="molecule type" value="Genomic_DNA"/>
</dbReference>
<organism evidence="3 4">
    <name type="scientific">Sphingomonas faeni</name>
    <dbReference type="NCBI Taxonomy" id="185950"/>
    <lineage>
        <taxon>Bacteria</taxon>
        <taxon>Pseudomonadati</taxon>
        <taxon>Pseudomonadota</taxon>
        <taxon>Alphaproteobacteria</taxon>
        <taxon>Sphingomonadales</taxon>
        <taxon>Sphingomonadaceae</taxon>
        <taxon>Sphingomonas</taxon>
    </lineage>
</organism>
<dbReference type="Proteomes" id="UP000244013">
    <property type="component" value="Unassembled WGS sequence"/>
</dbReference>
<sequence length="87" mass="9487">MSKPILIAAAFAMAAMASAPAFADEPGRGWISSARVTAMLAKRGYNVTKIEADDGHWEGEAARRGAKYEFHVDPHNGKVTKLERDRD</sequence>
<feature type="signal peptide" evidence="1">
    <location>
        <begin position="1"/>
        <end position="23"/>
    </location>
</feature>
<accession>A0A2T5U4B7</accession>
<dbReference type="OrthoDB" id="9134997at2"/>
<evidence type="ECO:0000259" key="2">
    <source>
        <dbReference type="Pfam" id="PF13670"/>
    </source>
</evidence>
<dbReference type="Pfam" id="PF13670">
    <property type="entry name" value="PepSY_2"/>
    <property type="match status" value="1"/>
</dbReference>
<evidence type="ECO:0000313" key="4">
    <source>
        <dbReference type="Proteomes" id="UP000244013"/>
    </source>
</evidence>
<proteinExistence type="predicted"/>
<evidence type="ECO:0000256" key="1">
    <source>
        <dbReference type="SAM" id="SignalP"/>
    </source>
</evidence>
<dbReference type="InterPro" id="IPR025711">
    <property type="entry name" value="PepSY"/>
</dbReference>
<reference evidence="3 4" key="1">
    <citation type="submission" date="2018-04" db="EMBL/GenBank/DDBJ databases">
        <title>Genomic Encyclopedia of Type Strains, Phase III (KMG-III): the genomes of soil and plant-associated and newly described type strains.</title>
        <authorList>
            <person name="Whitman W."/>
        </authorList>
    </citation>
    <scope>NUCLEOTIDE SEQUENCE [LARGE SCALE GENOMIC DNA]</scope>
    <source>
        <strain evidence="3 4">MA-olki</strain>
    </source>
</reference>
<dbReference type="AlphaFoldDB" id="A0A2T5U4B7"/>
<dbReference type="GeneID" id="91006182"/>
<dbReference type="Gene3D" id="3.10.450.40">
    <property type="match status" value="1"/>
</dbReference>
<keyword evidence="1" id="KW-0732">Signal</keyword>
<gene>
    <name evidence="3" type="ORF">C8J25_105127</name>
</gene>
<protein>
    <submittedName>
        <fullName evidence="3">YpeB-like protein with putative protease inhibitory function</fullName>
    </submittedName>
</protein>
<feature type="chain" id="PRO_5015595020" evidence="1">
    <location>
        <begin position="24"/>
        <end position="87"/>
    </location>
</feature>
<comment type="caution">
    <text evidence="3">The sequence shown here is derived from an EMBL/GenBank/DDBJ whole genome shotgun (WGS) entry which is preliminary data.</text>
</comment>
<dbReference type="RefSeq" id="WP_107954425.1">
    <property type="nucleotide sequence ID" value="NZ_QAYE01000005.1"/>
</dbReference>
<feature type="domain" description="PepSY" evidence="2">
    <location>
        <begin position="8"/>
        <end position="82"/>
    </location>
</feature>
<name>A0A2T5U4B7_9SPHN</name>